<dbReference type="EMBL" id="CAADAN010000023">
    <property type="protein sequence ID" value="VFD36350.1"/>
    <property type="molecule type" value="Genomic_DNA"/>
</dbReference>
<organism evidence="3">
    <name type="scientific">Clostridioides difficile</name>
    <name type="common">Peptoclostridium difficile</name>
    <dbReference type="NCBI Taxonomy" id="1496"/>
    <lineage>
        <taxon>Bacteria</taxon>
        <taxon>Bacillati</taxon>
        <taxon>Bacillota</taxon>
        <taxon>Clostridia</taxon>
        <taxon>Peptostreptococcales</taxon>
        <taxon>Peptostreptococcaceae</taxon>
        <taxon>Clostridioides</taxon>
    </lineage>
</organism>
<dbReference type="EMBL" id="DAEQIJ010000023">
    <property type="protein sequence ID" value="HBH2621624.1"/>
    <property type="molecule type" value="Genomic_DNA"/>
</dbReference>
<evidence type="ECO:0000313" key="4">
    <source>
        <dbReference type="EMBL" id="HBH1543182.1"/>
    </source>
</evidence>
<name>A0A069APY6_CLODI</name>
<dbReference type="RefSeq" id="WP_003421202.1">
    <property type="nucleotide sequence ID" value="NZ_AP025558.1"/>
</dbReference>
<evidence type="ECO:0000313" key="3">
    <source>
        <dbReference type="EMBL" id="CDS90327.1"/>
    </source>
</evidence>
<evidence type="ECO:0000313" key="11">
    <source>
        <dbReference type="Proteomes" id="UP000346772"/>
    </source>
</evidence>
<accession>A0A069APY6</accession>
<dbReference type="Proteomes" id="UP000346772">
    <property type="component" value="Unassembled WGS sequence"/>
</dbReference>
<dbReference type="EMBL" id="LK932409">
    <property type="protein sequence ID" value="CDS88962.1"/>
    <property type="molecule type" value="Genomic_DNA"/>
</dbReference>
<dbReference type="KEGG" id="pdf:CD630DERM_00511"/>
<dbReference type="EMBL" id="CAAJVP010000023">
    <property type="protein sequence ID" value="VHY19865.1"/>
    <property type="molecule type" value="Genomic_DNA"/>
</dbReference>
<evidence type="ECO:0000313" key="5">
    <source>
        <dbReference type="EMBL" id="HBH2621624.1"/>
    </source>
</evidence>
<dbReference type="Proteomes" id="UP000878956">
    <property type="component" value="Unassembled WGS sequence"/>
</dbReference>
<dbReference type="PATRIC" id="fig|1496.842.peg.3373"/>
<dbReference type="Proteomes" id="UP000411588">
    <property type="component" value="Unassembled WGS sequence"/>
</dbReference>
<proteinExistence type="predicted"/>
<sequence length="51" mass="6162">MYSNIDDVKKELKELCLEYVTILEKLKDEKMITEETFEKCSSQKKIFLEEQ</sequence>
<reference evidence="4" key="3">
    <citation type="journal article" date="2018" name="Genome Biol.">
        <title>SKESA: strategic k-mer extension for scrupulous assemblies.</title>
        <authorList>
            <person name="Souvorov A."/>
            <person name="Agarwala R."/>
            <person name="Lipman D.J."/>
        </authorList>
    </citation>
    <scope>NUCLEOTIDE SEQUENCE</scope>
    <source>
        <strain evidence="5">Clostridioides</strain>
        <strain evidence="4">HN1000</strain>
    </source>
</reference>
<evidence type="ECO:0000313" key="6">
    <source>
        <dbReference type="EMBL" id="SJT21105.1"/>
    </source>
</evidence>
<gene>
    <name evidence="3" type="ORF">BN1096_80032</name>
    <name evidence="2" type="ORF">BN1097_70033</name>
    <name evidence="4" type="ORF">KRM00_002704</name>
    <name evidence="5" type="ORF">KRQ00_003429</name>
    <name evidence="9" type="ORF">SAMEA1402366_03424</name>
    <name evidence="7" type="ORF">SAMEA1402399_03951</name>
    <name evidence="8" type="ORF">SAMEA1710456_03212</name>
    <name evidence="6" type="ORF">SAMEA3375112_03962</name>
</gene>
<dbReference type="Proteomes" id="UP000879542">
    <property type="component" value="Unassembled WGS sequence"/>
</dbReference>
<evidence type="ECO:0000313" key="7">
    <source>
        <dbReference type="EMBL" id="VFD36350.1"/>
    </source>
</evidence>
<evidence type="ECO:0000313" key="13">
    <source>
        <dbReference type="Proteomes" id="UP000411588"/>
    </source>
</evidence>
<reference evidence="3" key="1">
    <citation type="submission" date="2014-07" db="EMBL/GenBank/DDBJ databases">
        <authorList>
            <person name="Monot Marc"/>
        </authorList>
    </citation>
    <scope>NUCLEOTIDE SEQUENCE</scope>
    <source>
        <strain evidence="2">7032994</strain>
    </source>
</reference>
<reference evidence="6 10" key="2">
    <citation type="submission" date="2017-02" db="EMBL/GenBank/DDBJ databases">
        <authorList>
            <consortium name="Pathogen Informatics"/>
        </authorList>
    </citation>
    <scope>NUCLEOTIDE SEQUENCE [LARGE SCALE GENOMIC DNA]</scope>
    <source>
        <strain evidence="8 11">078GUE027</strain>
        <strain evidence="13">clo34</strain>
        <strain evidence="7">Clo34</strain>
        <strain evidence="12">tl291</strain>
        <strain evidence="9">Tl291</strain>
        <strain evidence="6 10">VRECD0157</strain>
    </source>
</reference>
<evidence type="ECO:0000313" key="12">
    <source>
        <dbReference type="Proteomes" id="UP000372533"/>
    </source>
</evidence>
<dbReference type="GeneID" id="66352548"/>
<evidence type="ECO:0000313" key="2">
    <source>
        <dbReference type="EMBL" id="CDS88962.1"/>
    </source>
</evidence>
<evidence type="ECO:0000313" key="8">
    <source>
        <dbReference type="EMBL" id="VFD55675.1"/>
    </source>
</evidence>
<dbReference type="EMBL" id="LK932535">
    <property type="protein sequence ID" value="CDS90327.1"/>
    <property type="molecule type" value="Genomic_DNA"/>
</dbReference>
<dbReference type="AlphaFoldDB" id="A0A069APY6"/>
<dbReference type="EMBL" id="FUPS01000019">
    <property type="protein sequence ID" value="SJT21105.1"/>
    <property type="molecule type" value="Genomic_DNA"/>
</dbReference>
<feature type="coiled-coil region" evidence="1">
    <location>
        <begin position="9"/>
        <end position="43"/>
    </location>
</feature>
<dbReference type="Proteomes" id="UP000372533">
    <property type="component" value="Unassembled WGS sequence"/>
</dbReference>
<reference evidence="4" key="4">
    <citation type="submission" date="2021-06" db="EMBL/GenBank/DDBJ databases">
        <authorList>
            <consortium name="NCBI Pathogen Detection Project"/>
        </authorList>
    </citation>
    <scope>NUCLEOTIDE SEQUENCE</scope>
    <source>
        <strain evidence="5">Clostridioides</strain>
        <strain evidence="4">HN1000</strain>
    </source>
</reference>
<keyword evidence="1" id="KW-0175">Coiled coil</keyword>
<evidence type="ECO:0000313" key="10">
    <source>
        <dbReference type="Proteomes" id="UP000189137"/>
    </source>
</evidence>
<dbReference type="EMBL" id="DAEPXK010000031">
    <property type="protein sequence ID" value="HBH1543182.1"/>
    <property type="molecule type" value="Genomic_DNA"/>
</dbReference>
<protein>
    <submittedName>
        <fullName evidence="3">Uncharacterized protein</fullName>
    </submittedName>
</protein>
<dbReference type="EMBL" id="CAADAT010000024">
    <property type="protein sequence ID" value="VFD55675.1"/>
    <property type="molecule type" value="Genomic_DNA"/>
</dbReference>
<evidence type="ECO:0000256" key="1">
    <source>
        <dbReference type="SAM" id="Coils"/>
    </source>
</evidence>
<dbReference type="Proteomes" id="UP000189137">
    <property type="component" value="Unassembled WGS sequence"/>
</dbReference>
<evidence type="ECO:0000313" key="9">
    <source>
        <dbReference type="EMBL" id="VHY19865.1"/>
    </source>
</evidence>